<feature type="region of interest" description="Disordered" evidence="1">
    <location>
        <begin position="1"/>
        <end position="36"/>
    </location>
</feature>
<evidence type="ECO:0000313" key="3">
    <source>
        <dbReference type="Proteomes" id="UP001218188"/>
    </source>
</evidence>
<reference evidence="2" key="1">
    <citation type="submission" date="2023-03" db="EMBL/GenBank/DDBJ databases">
        <title>Massive genome expansion in bonnet fungi (Mycena s.s.) driven by repeated elements and novel gene families across ecological guilds.</title>
        <authorList>
            <consortium name="Lawrence Berkeley National Laboratory"/>
            <person name="Harder C.B."/>
            <person name="Miyauchi S."/>
            <person name="Viragh M."/>
            <person name="Kuo A."/>
            <person name="Thoen E."/>
            <person name="Andreopoulos B."/>
            <person name="Lu D."/>
            <person name="Skrede I."/>
            <person name="Drula E."/>
            <person name="Henrissat B."/>
            <person name="Morin E."/>
            <person name="Kohler A."/>
            <person name="Barry K."/>
            <person name="LaButti K."/>
            <person name="Morin E."/>
            <person name="Salamov A."/>
            <person name="Lipzen A."/>
            <person name="Mereny Z."/>
            <person name="Hegedus B."/>
            <person name="Baldrian P."/>
            <person name="Stursova M."/>
            <person name="Weitz H."/>
            <person name="Taylor A."/>
            <person name="Grigoriev I.V."/>
            <person name="Nagy L.G."/>
            <person name="Martin F."/>
            <person name="Kauserud H."/>
        </authorList>
    </citation>
    <scope>NUCLEOTIDE SEQUENCE</scope>
    <source>
        <strain evidence="2">CBHHK200</strain>
    </source>
</reference>
<dbReference type="Proteomes" id="UP001218188">
    <property type="component" value="Unassembled WGS sequence"/>
</dbReference>
<feature type="compositionally biased region" description="Polar residues" evidence="1">
    <location>
        <begin position="128"/>
        <end position="140"/>
    </location>
</feature>
<dbReference type="EMBL" id="JARJCM010000023">
    <property type="protein sequence ID" value="KAJ7040158.1"/>
    <property type="molecule type" value="Genomic_DNA"/>
</dbReference>
<keyword evidence="3" id="KW-1185">Reference proteome</keyword>
<comment type="caution">
    <text evidence="2">The sequence shown here is derived from an EMBL/GenBank/DDBJ whole genome shotgun (WGS) entry which is preliminary data.</text>
</comment>
<name>A0AAD6T998_9AGAR</name>
<proteinExistence type="predicted"/>
<protein>
    <submittedName>
        <fullName evidence="2">Uncharacterized protein</fullName>
    </submittedName>
</protein>
<feature type="compositionally biased region" description="Polar residues" evidence="1">
    <location>
        <begin position="11"/>
        <end position="22"/>
    </location>
</feature>
<evidence type="ECO:0000256" key="1">
    <source>
        <dbReference type="SAM" id="MobiDB-lite"/>
    </source>
</evidence>
<sequence length="140" mass="15701">MVPDIEVDRSNGAQGSSYQSLRRSIRPSKPSDIQARERLNKVRDGRKRQMWKQTNRFVGRVRHREVTACCGELSKHQRTTKDKKALRGICWVLYSDISAGKSMVHLAESGVMVKDEGNERPKGPITSHAKTNAALSSCPP</sequence>
<gene>
    <name evidence="2" type="ORF">C8F04DRAFT_1178254</name>
</gene>
<dbReference type="AlphaFoldDB" id="A0AAD6T998"/>
<organism evidence="2 3">
    <name type="scientific">Mycena alexandri</name>
    <dbReference type="NCBI Taxonomy" id="1745969"/>
    <lineage>
        <taxon>Eukaryota</taxon>
        <taxon>Fungi</taxon>
        <taxon>Dikarya</taxon>
        <taxon>Basidiomycota</taxon>
        <taxon>Agaricomycotina</taxon>
        <taxon>Agaricomycetes</taxon>
        <taxon>Agaricomycetidae</taxon>
        <taxon>Agaricales</taxon>
        <taxon>Marasmiineae</taxon>
        <taxon>Mycenaceae</taxon>
        <taxon>Mycena</taxon>
    </lineage>
</organism>
<accession>A0AAD6T998</accession>
<feature type="region of interest" description="Disordered" evidence="1">
    <location>
        <begin position="115"/>
        <end position="140"/>
    </location>
</feature>
<evidence type="ECO:0000313" key="2">
    <source>
        <dbReference type="EMBL" id="KAJ7040158.1"/>
    </source>
</evidence>